<comment type="caution">
    <text evidence="1">The sequence shown here is derived from an EMBL/GenBank/DDBJ whole genome shotgun (WGS) entry which is preliminary data.</text>
</comment>
<dbReference type="AlphaFoldDB" id="A0A8T2BWR7"/>
<keyword evidence="2" id="KW-1185">Reference proteome</keyword>
<dbReference type="EMBL" id="JAEFBJ010000007">
    <property type="protein sequence ID" value="KAG7587911.1"/>
    <property type="molecule type" value="Genomic_DNA"/>
</dbReference>
<dbReference type="OrthoDB" id="1936567at2759"/>
<protein>
    <submittedName>
        <fullName evidence="1">Uncharacterized protein</fullName>
    </submittedName>
</protein>
<proteinExistence type="predicted"/>
<evidence type="ECO:0000313" key="2">
    <source>
        <dbReference type="Proteomes" id="UP000694251"/>
    </source>
</evidence>
<accession>A0A8T2BWR7</accession>
<name>A0A8T2BWR7_ARASU</name>
<reference evidence="1 2" key="1">
    <citation type="submission" date="2020-12" db="EMBL/GenBank/DDBJ databases">
        <title>Concerted genomic and epigenomic changes stabilize Arabidopsis allopolyploids.</title>
        <authorList>
            <person name="Chen Z."/>
        </authorList>
    </citation>
    <scope>NUCLEOTIDE SEQUENCE [LARGE SCALE GENOMIC DNA]</scope>
    <source>
        <strain evidence="1">As9502</strain>
        <tissue evidence="1">Leaf</tissue>
    </source>
</reference>
<evidence type="ECO:0000313" key="1">
    <source>
        <dbReference type="EMBL" id="KAG7587911.1"/>
    </source>
</evidence>
<dbReference type="Proteomes" id="UP000694251">
    <property type="component" value="Chromosome 7"/>
</dbReference>
<sequence length="160" mass="17989">MVALVMMLGGSAYDDWFSCASNQVTQVLLTLPYSCTQLGMLERDIVHSRPVVANRHHTRVSVAVRNSLHGCDITPEFVRAGADLNLPKQLADKRISSHMFTWMKREHRAEPGVVVLLAHDGHYINAIRKILRLGHMAVLIYKGRVNGELFKLPWSGKIYG</sequence>
<organism evidence="1 2">
    <name type="scientific">Arabidopsis suecica</name>
    <name type="common">Swedish thale-cress</name>
    <name type="synonym">Cardaminopsis suecica</name>
    <dbReference type="NCBI Taxonomy" id="45249"/>
    <lineage>
        <taxon>Eukaryota</taxon>
        <taxon>Viridiplantae</taxon>
        <taxon>Streptophyta</taxon>
        <taxon>Embryophyta</taxon>
        <taxon>Tracheophyta</taxon>
        <taxon>Spermatophyta</taxon>
        <taxon>Magnoliopsida</taxon>
        <taxon>eudicotyledons</taxon>
        <taxon>Gunneridae</taxon>
        <taxon>Pentapetalae</taxon>
        <taxon>rosids</taxon>
        <taxon>malvids</taxon>
        <taxon>Brassicales</taxon>
        <taxon>Brassicaceae</taxon>
        <taxon>Camelineae</taxon>
        <taxon>Arabidopsis</taxon>
    </lineage>
</organism>
<gene>
    <name evidence="1" type="ORF">ISN44_As07g002750</name>
</gene>